<dbReference type="GO" id="GO:0009252">
    <property type="term" value="P:peptidoglycan biosynthetic process"/>
    <property type="evidence" value="ECO:0007669"/>
    <property type="project" value="UniProtKB-UniPathway"/>
</dbReference>
<evidence type="ECO:0000256" key="10">
    <source>
        <dbReference type="ARBA" id="ARBA00022984"/>
    </source>
</evidence>
<evidence type="ECO:0000256" key="2">
    <source>
        <dbReference type="ARBA" id="ARBA00007090"/>
    </source>
</evidence>
<dbReference type="RefSeq" id="WP_184068603.1">
    <property type="nucleotide sequence ID" value="NZ_JACHNZ010000019.1"/>
</dbReference>
<dbReference type="Pfam" id="PF00905">
    <property type="entry name" value="Transpeptidase"/>
    <property type="match status" value="1"/>
</dbReference>
<reference evidence="18 19" key="1">
    <citation type="submission" date="2020-08" db="EMBL/GenBank/DDBJ databases">
        <title>Genomic Encyclopedia of Type Strains, Phase IV (KMG-IV): sequencing the most valuable type-strain genomes for metagenomic binning, comparative biology and taxonomic classification.</title>
        <authorList>
            <person name="Goeker M."/>
        </authorList>
    </citation>
    <scope>NUCLEOTIDE SEQUENCE [LARGE SCALE GENOMIC DNA]</scope>
    <source>
        <strain evidence="18 19">DSM 17328</strain>
    </source>
</reference>
<evidence type="ECO:0000256" key="14">
    <source>
        <dbReference type="ARBA" id="ARBA00049902"/>
    </source>
</evidence>
<dbReference type="Proteomes" id="UP000566324">
    <property type="component" value="Unassembled WGS sequence"/>
</dbReference>
<dbReference type="InterPro" id="IPR023346">
    <property type="entry name" value="Lysozyme-like_dom_sf"/>
</dbReference>
<keyword evidence="15" id="KW-0812">Transmembrane</keyword>
<dbReference type="InterPro" id="IPR050396">
    <property type="entry name" value="Glycosyltr_51/Transpeptidase"/>
</dbReference>
<dbReference type="EC" id="3.4.-.-" evidence="18"/>
<dbReference type="Gene3D" id="1.10.3810.10">
    <property type="entry name" value="Biosynthetic peptidoglycan transglycosylase-like"/>
    <property type="match status" value="1"/>
</dbReference>
<keyword evidence="12" id="KW-0961">Cell wall biogenesis/degradation</keyword>
<evidence type="ECO:0000256" key="1">
    <source>
        <dbReference type="ARBA" id="ARBA00004752"/>
    </source>
</evidence>
<dbReference type="InterPro" id="IPR001264">
    <property type="entry name" value="Glyco_trans_51"/>
</dbReference>
<dbReference type="GO" id="GO:0008955">
    <property type="term" value="F:peptidoglycan glycosyltransferase activity"/>
    <property type="evidence" value="ECO:0007669"/>
    <property type="project" value="UniProtKB-EC"/>
</dbReference>
<proteinExistence type="inferred from homology"/>
<dbReference type="AlphaFoldDB" id="A0A7W7B1H8"/>
<evidence type="ECO:0000256" key="11">
    <source>
        <dbReference type="ARBA" id="ARBA00023268"/>
    </source>
</evidence>
<dbReference type="SUPFAM" id="SSF53955">
    <property type="entry name" value="Lysozyme-like"/>
    <property type="match status" value="1"/>
</dbReference>
<dbReference type="SUPFAM" id="SSF56601">
    <property type="entry name" value="beta-lactamase/transpeptidase-like"/>
    <property type="match status" value="1"/>
</dbReference>
<comment type="catalytic activity">
    <reaction evidence="13">
        <text>Preferential cleavage: (Ac)2-L-Lys-D-Ala-|-D-Ala. Also transpeptidation of peptidyl-alanyl moieties that are N-acyl substituents of D-alanine.</text>
        <dbReference type="EC" id="3.4.16.4"/>
    </reaction>
</comment>
<sequence>MIFRRPRVESLDPDEYRAWSSEFGGQEPPPGDEPRPRPRWLRWLPKIAAGVLLVFLAIVAWLAITAPLGKALEPLETPALVLTAADGTPIARRGSFKAEPVDVTKLPDHVGEAFVAIEDRRFYDHIGIDIRGIMRAAQANAAAGRVVQGGSTITQQLAKTSFLSLDRSLTRKAQEVIIAFWLEAWLTKDEILSRYLSSVYFGDGAYGVRAASEQYFSKEPEQLTLGEAAMLAGLVKAPSRLAPTNNYEAARERGKLVIAAMKEQGLITDAEWQSVRRAALNPGRKGLPTGSYFADWAWAEAANSAPDTFGEVRVATTLDSRLQKLAERVVKRNLDRAGWHNVGEAALVVMHPDGRVVAMVGGRDYTKSEFNRAVQAKRQPGSAFKLFVYLAALRGGMDVDTEIEDEPVTIGDWSPKNNDGKYRGPITLKRAFALSSNVAAARLANEVGAGAIRKAARDLGIKDEIGDDLTIALGTSTMSLLDLTAAYASVAGGTPPVVPYTVSAPVRDAGVISRLRALGGDGLPERAALREMMRATIDYGTGTRAKLPIAAFGKTGTTQDSRDAIFVGFAGDLVVGVWVGNDDNAPMKGVLGSTLPAAMWHEFMMEALPEVRQISARQAEERREQEEADAAAQVDLSVLLGPDVEAVMRGEPIDAARAAALLGQLGNVLANTPEDADGIRAAARALSDRITGAIAEGETEEPGAQP</sequence>
<organism evidence="18 19">
    <name type="scientific">Sphingosinicella soli</name>
    <dbReference type="NCBI Taxonomy" id="333708"/>
    <lineage>
        <taxon>Bacteria</taxon>
        <taxon>Pseudomonadati</taxon>
        <taxon>Pseudomonadota</taxon>
        <taxon>Alphaproteobacteria</taxon>
        <taxon>Sphingomonadales</taxon>
        <taxon>Sphingosinicellaceae</taxon>
        <taxon>Sphingosinicella</taxon>
    </lineage>
</organism>
<keyword evidence="15" id="KW-1133">Transmembrane helix</keyword>
<keyword evidence="11" id="KW-0511">Multifunctional enzyme</keyword>
<dbReference type="InterPro" id="IPR001460">
    <property type="entry name" value="PCN-bd_Tpept"/>
</dbReference>
<keyword evidence="9" id="KW-0133">Cell shape</keyword>
<dbReference type="GO" id="GO:0008658">
    <property type="term" value="F:penicillin binding"/>
    <property type="evidence" value="ECO:0007669"/>
    <property type="project" value="InterPro"/>
</dbReference>
<dbReference type="GO" id="GO:0008360">
    <property type="term" value="P:regulation of cell shape"/>
    <property type="evidence" value="ECO:0007669"/>
    <property type="project" value="UniProtKB-KW"/>
</dbReference>
<evidence type="ECO:0000256" key="4">
    <source>
        <dbReference type="ARBA" id="ARBA00022645"/>
    </source>
</evidence>
<comment type="caution">
    <text evidence="18">The sequence shown here is derived from an EMBL/GenBank/DDBJ whole genome shotgun (WGS) entry which is preliminary data.</text>
</comment>
<dbReference type="EMBL" id="JACHNZ010000019">
    <property type="protein sequence ID" value="MBB4632305.1"/>
    <property type="molecule type" value="Genomic_DNA"/>
</dbReference>
<keyword evidence="15" id="KW-0472">Membrane</keyword>
<dbReference type="Gene3D" id="3.40.710.10">
    <property type="entry name" value="DD-peptidase/beta-lactamase superfamily"/>
    <property type="match status" value="1"/>
</dbReference>
<dbReference type="Pfam" id="PF00912">
    <property type="entry name" value="Transgly"/>
    <property type="match status" value="1"/>
</dbReference>
<evidence type="ECO:0000256" key="15">
    <source>
        <dbReference type="SAM" id="Phobius"/>
    </source>
</evidence>
<keyword evidence="7 18" id="KW-0808">Transferase</keyword>
<name>A0A7W7B1H8_9SPHN</name>
<dbReference type="PANTHER" id="PTHR32282:SF33">
    <property type="entry name" value="PEPTIDOGLYCAN GLYCOSYLTRANSFERASE"/>
    <property type="match status" value="1"/>
</dbReference>
<comment type="similarity">
    <text evidence="2">In the C-terminal section; belongs to the transpeptidase family.</text>
</comment>
<feature type="transmembrane region" description="Helical" evidence="15">
    <location>
        <begin position="43"/>
        <end position="64"/>
    </location>
</feature>
<evidence type="ECO:0000256" key="8">
    <source>
        <dbReference type="ARBA" id="ARBA00022801"/>
    </source>
</evidence>
<comment type="pathway">
    <text evidence="1">Cell wall biogenesis; peptidoglycan biosynthesis.</text>
</comment>
<evidence type="ECO:0000256" key="7">
    <source>
        <dbReference type="ARBA" id="ARBA00022679"/>
    </source>
</evidence>
<dbReference type="NCBIfam" id="TIGR02074">
    <property type="entry name" value="PBP_1a_fam"/>
    <property type="match status" value="1"/>
</dbReference>
<dbReference type="UniPathway" id="UPA00219"/>
<comment type="similarity">
    <text evidence="3">In the N-terminal section; belongs to the glycosyltransferase 51 family.</text>
</comment>
<dbReference type="GO" id="GO:0009002">
    <property type="term" value="F:serine-type D-Ala-D-Ala carboxypeptidase activity"/>
    <property type="evidence" value="ECO:0007669"/>
    <property type="project" value="UniProtKB-EC"/>
</dbReference>
<evidence type="ECO:0000259" key="16">
    <source>
        <dbReference type="Pfam" id="PF00905"/>
    </source>
</evidence>
<evidence type="ECO:0000313" key="19">
    <source>
        <dbReference type="Proteomes" id="UP000566324"/>
    </source>
</evidence>
<evidence type="ECO:0000256" key="5">
    <source>
        <dbReference type="ARBA" id="ARBA00022670"/>
    </source>
</evidence>
<dbReference type="InterPro" id="IPR012338">
    <property type="entry name" value="Beta-lactam/transpept-like"/>
</dbReference>
<dbReference type="FunFam" id="1.10.3810.10:FF:000001">
    <property type="entry name" value="Penicillin-binding protein 1A"/>
    <property type="match status" value="1"/>
</dbReference>
<dbReference type="EC" id="2.4.1.-" evidence="18"/>
<feature type="domain" description="Penicillin-binding protein transpeptidase" evidence="16">
    <location>
        <begin position="346"/>
        <end position="561"/>
    </location>
</feature>
<dbReference type="GO" id="GO:0071555">
    <property type="term" value="P:cell wall organization"/>
    <property type="evidence" value="ECO:0007669"/>
    <property type="project" value="UniProtKB-KW"/>
</dbReference>
<comment type="catalytic activity">
    <reaction evidence="14">
        <text>[GlcNAc-(1-&gt;4)-Mur2Ac(oyl-L-Ala-gamma-D-Glu-L-Lys-D-Ala-D-Ala)](n)-di-trans,octa-cis-undecaprenyl diphosphate + beta-D-GlcNAc-(1-&gt;4)-Mur2Ac(oyl-L-Ala-gamma-D-Glu-L-Lys-D-Ala-D-Ala)-di-trans,octa-cis-undecaprenyl diphosphate = [GlcNAc-(1-&gt;4)-Mur2Ac(oyl-L-Ala-gamma-D-Glu-L-Lys-D-Ala-D-Ala)](n+1)-di-trans,octa-cis-undecaprenyl diphosphate + di-trans,octa-cis-undecaprenyl diphosphate + H(+)</text>
        <dbReference type="Rhea" id="RHEA:23708"/>
        <dbReference type="Rhea" id="RHEA-COMP:9602"/>
        <dbReference type="Rhea" id="RHEA-COMP:9603"/>
        <dbReference type="ChEBI" id="CHEBI:15378"/>
        <dbReference type="ChEBI" id="CHEBI:58405"/>
        <dbReference type="ChEBI" id="CHEBI:60033"/>
        <dbReference type="ChEBI" id="CHEBI:78435"/>
        <dbReference type="EC" id="2.4.99.28"/>
    </reaction>
</comment>
<dbReference type="GO" id="GO:0030288">
    <property type="term" value="C:outer membrane-bounded periplasmic space"/>
    <property type="evidence" value="ECO:0007669"/>
    <property type="project" value="TreeGrafter"/>
</dbReference>
<evidence type="ECO:0000256" key="9">
    <source>
        <dbReference type="ARBA" id="ARBA00022960"/>
    </source>
</evidence>
<keyword evidence="5" id="KW-0645">Protease</keyword>
<dbReference type="GO" id="GO:0006508">
    <property type="term" value="P:proteolysis"/>
    <property type="evidence" value="ECO:0007669"/>
    <property type="project" value="UniProtKB-KW"/>
</dbReference>
<gene>
    <name evidence="18" type="ORF">GGQ98_001925</name>
</gene>
<evidence type="ECO:0000313" key="18">
    <source>
        <dbReference type="EMBL" id="MBB4632305.1"/>
    </source>
</evidence>
<evidence type="ECO:0000256" key="3">
    <source>
        <dbReference type="ARBA" id="ARBA00007739"/>
    </source>
</evidence>
<keyword evidence="4" id="KW-0121">Carboxypeptidase</keyword>
<keyword evidence="19" id="KW-1185">Reference proteome</keyword>
<accession>A0A7W7B1H8</accession>
<feature type="domain" description="Glycosyl transferase family 51" evidence="17">
    <location>
        <begin position="88"/>
        <end position="262"/>
    </location>
</feature>
<keyword evidence="10" id="KW-0573">Peptidoglycan synthesis</keyword>
<protein>
    <submittedName>
        <fullName evidence="18">Penicillin-binding protein 1A</fullName>
        <ecNumber evidence="18">2.4.1.-</ecNumber>
        <ecNumber evidence="18">3.4.-.-</ecNumber>
    </submittedName>
</protein>
<keyword evidence="6 18" id="KW-0328">Glycosyltransferase</keyword>
<dbReference type="PANTHER" id="PTHR32282">
    <property type="entry name" value="BINDING PROTEIN TRANSPEPTIDASE, PUTATIVE-RELATED"/>
    <property type="match status" value="1"/>
</dbReference>
<keyword evidence="8 18" id="KW-0378">Hydrolase</keyword>
<evidence type="ECO:0000256" key="13">
    <source>
        <dbReference type="ARBA" id="ARBA00034000"/>
    </source>
</evidence>
<evidence type="ECO:0000256" key="12">
    <source>
        <dbReference type="ARBA" id="ARBA00023316"/>
    </source>
</evidence>
<evidence type="ECO:0000259" key="17">
    <source>
        <dbReference type="Pfam" id="PF00912"/>
    </source>
</evidence>
<dbReference type="InterPro" id="IPR036950">
    <property type="entry name" value="PBP_transglycosylase"/>
</dbReference>
<evidence type="ECO:0000256" key="6">
    <source>
        <dbReference type="ARBA" id="ARBA00022676"/>
    </source>
</evidence>